<dbReference type="EMBL" id="BARV01014283">
    <property type="protein sequence ID" value="GAI30836.1"/>
    <property type="molecule type" value="Genomic_DNA"/>
</dbReference>
<feature type="non-terminal residue" evidence="1">
    <location>
        <position position="70"/>
    </location>
</feature>
<sequence length="70" mass="8048">KSSKSEHTRTIRPFPCSDPELLRRLPAVTMINVISYDSYKISINRAKKNIALITDIGMLDVSHIWRHIEA</sequence>
<proteinExistence type="predicted"/>
<feature type="non-terminal residue" evidence="1">
    <location>
        <position position="1"/>
    </location>
</feature>
<gene>
    <name evidence="1" type="ORF">S06H3_25076</name>
</gene>
<reference evidence="1" key="1">
    <citation type="journal article" date="2014" name="Front. Microbiol.">
        <title>High frequency of phylogenetically diverse reductive dehalogenase-homologous genes in deep subseafloor sedimentary metagenomes.</title>
        <authorList>
            <person name="Kawai M."/>
            <person name="Futagami T."/>
            <person name="Toyoda A."/>
            <person name="Takaki Y."/>
            <person name="Nishi S."/>
            <person name="Hori S."/>
            <person name="Arai W."/>
            <person name="Tsubouchi T."/>
            <person name="Morono Y."/>
            <person name="Uchiyama I."/>
            <person name="Ito T."/>
            <person name="Fujiyama A."/>
            <person name="Inagaki F."/>
            <person name="Takami H."/>
        </authorList>
    </citation>
    <scope>NUCLEOTIDE SEQUENCE</scope>
    <source>
        <strain evidence="1">Expedition CK06-06</strain>
    </source>
</reference>
<dbReference type="AlphaFoldDB" id="X1NKU6"/>
<protein>
    <submittedName>
        <fullName evidence="1">Uncharacterized protein</fullName>
    </submittedName>
</protein>
<organism evidence="1">
    <name type="scientific">marine sediment metagenome</name>
    <dbReference type="NCBI Taxonomy" id="412755"/>
    <lineage>
        <taxon>unclassified sequences</taxon>
        <taxon>metagenomes</taxon>
        <taxon>ecological metagenomes</taxon>
    </lineage>
</organism>
<evidence type="ECO:0000313" key="1">
    <source>
        <dbReference type="EMBL" id="GAI30836.1"/>
    </source>
</evidence>
<name>X1NKU6_9ZZZZ</name>
<comment type="caution">
    <text evidence="1">The sequence shown here is derived from an EMBL/GenBank/DDBJ whole genome shotgun (WGS) entry which is preliminary data.</text>
</comment>
<accession>X1NKU6</accession>